<proteinExistence type="predicted"/>
<protein>
    <recommendedName>
        <fullName evidence="3">Transcriptional regulator, AlpA family</fullName>
    </recommendedName>
</protein>
<evidence type="ECO:0000313" key="1">
    <source>
        <dbReference type="EMBL" id="SEG28963.1"/>
    </source>
</evidence>
<dbReference type="AlphaFoldDB" id="A0A1H5YXF4"/>
<name>A0A1H5YXF4_9HYPH</name>
<accession>A0A1H5YXF4</accession>
<evidence type="ECO:0000313" key="2">
    <source>
        <dbReference type="Proteomes" id="UP000236743"/>
    </source>
</evidence>
<dbReference type="EMBL" id="FNUY01000004">
    <property type="protein sequence ID" value="SEG28963.1"/>
    <property type="molecule type" value="Genomic_DNA"/>
</dbReference>
<reference evidence="1 2" key="1">
    <citation type="submission" date="2016-10" db="EMBL/GenBank/DDBJ databases">
        <authorList>
            <person name="de Groot N.N."/>
        </authorList>
    </citation>
    <scope>NUCLEOTIDE SEQUENCE [LARGE SCALE GENOMIC DNA]</scope>
    <source>
        <strain evidence="1 2">DSM 26656</strain>
    </source>
</reference>
<dbReference type="RefSeq" id="WP_103872605.1">
    <property type="nucleotide sequence ID" value="NZ_FNUY01000004.1"/>
</dbReference>
<gene>
    <name evidence="1" type="ORF">SAMN04488115_104153</name>
</gene>
<organism evidence="1 2">
    <name type="scientific">Bosea lathyri</name>
    <dbReference type="NCBI Taxonomy" id="1036778"/>
    <lineage>
        <taxon>Bacteria</taxon>
        <taxon>Pseudomonadati</taxon>
        <taxon>Pseudomonadota</taxon>
        <taxon>Alphaproteobacteria</taxon>
        <taxon>Hyphomicrobiales</taxon>
        <taxon>Boseaceae</taxon>
        <taxon>Bosea</taxon>
    </lineage>
</organism>
<dbReference type="Proteomes" id="UP000236743">
    <property type="component" value="Unassembled WGS sequence"/>
</dbReference>
<dbReference type="OrthoDB" id="7220345at2"/>
<sequence>MPRTSGRIETISWVPRGLCKEEAAYYIGVGTTKFDELVADRRMPRGKKIDGRIVWDRVQLDMAFSDLAEAGENAIDAALRKAG</sequence>
<keyword evidence="2" id="KW-1185">Reference proteome</keyword>
<evidence type="ECO:0008006" key="3">
    <source>
        <dbReference type="Google" id="ProtNLM"/>
    </source>
</evidence>